<organism evidence="1 2">
    <name type="scientific">Caldibacillus debilis</name>
    <dbReference type="NCBI Taxonomy" id="301148"/>
    <lineage>
        <taxon>Bacteria</taxon>
        <taxon>Bacillati</taxon>
        <taxon>Bacillota</taxon>
        <taxon>Bacilli</taxon>
        <taxon>Bacillales</taxon>
        <taxon>Bacillaceae</taxon>
        <taxon>Caldibacillus</taxon>
    </lineage>
</organism>
<evidence type="ECO:0000313" key="1">
    <source>
        <dbReference type="EMBL" id="KYD10408.1"/>
    </source>
</evidence>
<dbReference type="AlphaFoldDB" id="A0A150LDJ2"/>
<accession>A0A150LDJ2</accession>
<proteinExistence type="predicted"/>
<reference evidence="1 2" key="1">
    <citation type="submission" date="2016-01" db="EMBL/GenBank/DDBJ databases">
        <title>Draft Genome Sequences of Seven Thermophilic Sporeformers Isolated from Foods.</title>
        <authorList>
            <person name="Berendsen E.M."/>
            <person name="Wells-Bennik M.H."/>
            <person name="Krawcyk A.O."/>
            <person name="De Jong A."/>
            <person name="Holsappel S."/>
            <person name="Eijlander R.T."/>
            <person name="Kuipers O.P."/>
        </authorList>
    </citation>
    <scope>NUCLEOTIDE SEQUENCE [LARGE SCALE GENOMIC DNA]</scope>
    <source>
        <strain evidence="1 2">B4135</strain>
    </source>
</reference>
<sequence length="48" mass="5438">MIEKTDSFKKYNKSLDAKPIVKEVKDENGNPVGKVALYKFDYNTRGAS</sequence>
<dbReference type="EMBL" id="LQYT01000119">
    <property type="protein sequence ID" value="KYD10408.1"/>
    <property type="molecule type" value="Genomic_DNA"/>
</dbReference>
<comment type="caution">
    <text evidence="1">The sequence shown here is derived from an EMBL/GenBank/DDBJ whole genome shotgun (WGS) entry which is preliminary data.</text>
</comment>
<protein>
    <submittedName>
        <fullName evidence="1">Uncharacterized protein</fullName>
    </submittedName>
</protein>
<gene>
    <name evidence="1" type="ORF">B4135_3583</name>
</gene>
<evidence type="ECO:0000313" key="2">
    <source>
        <dbReference type="Proteomes" id="UP000075683"/>
    </source>
</evidence>
<name>A0A150LDJ2_9BACI</name>
<dbReference type="Proteomes" id="UP000075683">
    <property type="component" value="Unassembled WGS sequence"/>
</dbReference>